<comment type="caution">
    <text evidence="3">The sequence shown here is derived from an EMBL/GenBank/DDBJ whole genome shotgun (WGS) entry which is preliminary data.</text>
</comment>
<accession>A0A1Q4H6L3</accession>
<dbReference type="Proteomes" id="UP000220340">
    <property type="component" value="Unassembled WGS sequence"/>
</dbReference>
<dbReference type="RefSeq" id="WP_073859018.1">
    <property type="nucleotide sequence ID" value="NZ_BAAATC010000008.1"/>
</dbReference>
<evidence type="ECO:0000313" key="5">
    <source>
        <dbReference type="Proteomes" id="UP000220340"/>
    </source>
</evidence>
<reference evidence="3 5" key="2">
    <citation type="submission" date="2017-10" db="EMBL/GenBank/DDBJ databases">
        <title>The new phylogeny of genus Mycobacterium.</title>
        <authorList>
            <person name="Tortoli E."/>
            <person name="Trovato A."/>
            <person name="Cirillo D.M."/>
        </authorList>
    </citation>
    <scope>NUCLEOTIDE SEQUENCE [LARGE SCALE GENOMIC DNA]</scope>
    <source>
        <strain evidence="3 5">IP141170001</strain>
    </source>
</reference>
<feature type="signal peptide" evidence="1">
    <location>
        <begin position="1"/>
        <end position="27"/>
    </location>
</feature>
<dbReference type="EMBL" id="PDCR01000023">
    <property type="protein sequence ID" value="PEG53108.1"/>
    <property type="molecule type" value="Genomic_DNA"/>
</dbReference>
<dbReference type="STRING" id="1801.BRW64_24240"/>
<feature type="chain" id="PRO_5011898869" evidence="1">
    <location>
        <begin position="28"/>
        <end position="240"/>
    </location>
</feature>
<dbReference type="CDD" id="cd00064">
    <property type="entry name" value="FU"/>
    <property type="match status" value="1"/>
</dbReference>
<organism evidence="3 5">
    <name type="scientific">Mycolicibacterium diernhoferi</name>
    <dbReference type="NCBI Taxonomy" id="1801"/>
    <lineage>
        <taxon>Bacteria</taxon>
        <taxon>Bacillati</taxon>
        <taxon>Actinomycetota</taxon>
        <taxon>Actinomycetes</taxon>
        <taxon>Mycobacteriales</taxon>
        <taxon>Mycobacteriaceae</taxon>
        <taxon>Mycolicibacterium</taxon>
    </lineage>
</organism>
<reference evidence="2 4" key="1">
    <citation type="submission" date="2016-09" db="EMBL/GenBank/DDBJ databases">
        <title>genome sequences of unsequenced Mycobacteria.</title>
        <authorList>
            <person name="Greninger A.L."/>
            <person name="Jerome K.R."/>
            <person name="Mcnair B."/>
            <person name="Wallis C."/>
            <person name="Fang F."/>
        </authorList>
    </citation>
    <scope>NUCLEOTIDE SEQUENCE [LARGE SCALE GENOMIC DNA]</scope>
    <source>
        <strain evidence="2 4">BM1</strain>
    </source>
</reference>
<evidence type="ECO:0000256" key="1">
    <source>
        <dbReference type="SAM" id="SignalP"/>
    </source>
</evidence>
<sequence>MTAFTRRLAAATFAALMPLAAISVATAAPSVAETTCAPGQSEFNGSCVDSCNKSQVRNADTGKCQSLLSAALQKAETPAVAKLTPEQMGGAWQLAKQAQMIPEGTRVWNSVVGTADTVLGWPVLATAAAADVATTIALLNGVAPSGARVMNMAGAAGGAATGVARTFSAANDVAQVARALPSPRIGLPKLPNLKMPPHPRIFPKKVGLPKIGIPHPKIGLPKLGSSGICGPKLLFFTPCL</sequence>
<keyword evidence="5" id="KW-1185">Reference proteome</keyword>
<evidence type="ECO:0000313" key="3">
    <source>
        <dbReference type="EMBL" id="PEG53108.1"/>
    </source>
</evidence>
<evidence type="ECO:0000313" key="2">
    <source>
        <dbReference type="EMBL" id="OPE45471.1"/>
    </source>
</evidence>
<name>A0A1Q4H6L3_9MYCO</name>
<dbReference type="EMBL" id="MIJD01000491">
    <property type="protein sequence ID" value="OPE45471.1"/>
    <property type="molecule type" value="Genomic_DNA"/>
</dbReference>
<gene>
    <name evidence="2" type="ORF">BV510_28055</name>
    <name evidence="3" type="ORF">CRI78_18150</name>
</gene>
<evidence type="ECO:0000313" key="4">
    <source>
        <dbReference type="Proteomes" id="UP000191039"/>
    </source>
</evidence>
<dbReference type="Proteomes" id="UP000191039">
    <property type="component" value="Unassembled WGS sequence"/>
</dbReference>
<dbReference type="AlphaFoldDB" id="A0A1Q4H6L3"/>
<protein>
    <submittedName>
        <fullName evidence="3">Uncharacterized protein</fullName>
    </submittedName>
</protein>
<keyword evidence="1" id="KW-0732">Signal</keyword>
<dbReference type="InterPro" id="IPR006212">
    <property type="entry name" value="Furin_repeat"/>
</dbReference>
<proteinExistence type="predicted"/>